<dbReference type="InterPro" id="IPR002324">
    <property type="entry name" value="Cyt_c_ID"/>
</dbReference>
<feature type="binding site" description="covalent" evidence="6">
    <location>
        <position position="146"/>
    </location>
    <ligand>
        <name>heme c</name>
        <dbReference type="ChEBI" id="CHEBI:61717"/>
    </ligand>
</feature>
<keyword evidence="4" id="KW-0249">Electron transport</keyword>
<dbReference type="Proteomes" id="UP000001930">
    <property type="component" value="Chromosome II"/>
</dbReference>
<evidence type="ECO:0000256" key="3">
    <source>
        <dbReference type="ARBA" id="ARBA00022723"/>
    </source>
</evidence>
<evidence type="ECO:0000256" key="4">
    <source>
        <dbReference type="ARBA" id="ARBA00022982"/>
    </source>
</evidence>
<evidence type="ECO:0000256" key="1">
    <source>
        <dbReference type="ARBA" id="ARBA00022448"/>
    </source>
</evidence>
<reference evidence="8 9" key="1">
    <citation type="journal article" date="2005" name="BMC Genomics">
        <title>Bacterial genome adaptation to niches: divergence of the potential virulence genes in three Burkholderia species of different survival strategies.</title>
        <authorList>
            <person name="Kim H.S."/>
            <person name="Schell M.A."/>
            <person name="Yu Y."/>
            <person name="Ulrich R.L."/>
            <person name="Sarria S.H."/>
            <person name="Nierman W.C."/>
            <person name="DeShazer D."/>
        </authorList>
    </citation>
    <scope>NUCLEOTIDE SEQUENCE [LARGE SCALE GENOMIC DNA]</scope>
    <source>
        <strain evidence="9">ATCC 700388 / DSM 13276 / CCUG 48851 / CIP 106301 / E264</strain>
    </source>
</reference>
<evidence type="ECO:0000256" key="2">
    <source>
        <dbReference type="ARBA" id="ARBA00022617"/>
    </source>
</evidence>
<dbReference type="GO" id="GO:0009055">
    <property type="term" value="F:electron transfer activity"/>
    <property type="evidence" value="ECO:0007669"/>
    <property type="project" value="InterPro"/>
</dbReference>
<keyword evidence="9" id="KW-1185">Reference proteome</keyword>
<comment type="PTM">
    <text evidence="6">Binds 1 heme c group covalently per subunit.</text>
</comment>
<evidence type="ECO:0000313" key="9">
    <source>
        <dbReference type="Proteomes" id="UP000001930"/>
    </source>
</evidence>
<evidence type="ECO:0000259" key="7">
    <source>
        <dbReference type="PROSITE" id="PS51007"/>
    </source>
</evidence>
<name>Q2T842_BURTA</name>
<evidence type="ECO:0000256" key="6">
    <source>
        <dbReference type="PIRSR" id="PIRSR602324-1"/>
    </source>
</evidence>
<dbReference type="AlphaFoldDB" id="Q2T842"/>
<sequence>MRQASPGRARANARGAGWRAPVPALDDFARTALMQVNGRSAPPLRLESALQTEVRAMTNRLPNIALACALGAICIGAATRADAQVREPTALVDQQHCMFCHAPNMPFLAPSFHQIAQRYRDVPNAAAMLEQKLRRGGRAHWGDAPMPTAAERGGPLSKEDAHTLIQWVMSQ</sequence>
<dbReference type="GO" id="GO:0020037">
    <property type="term" value="F:heme binding"/>
    <property type="evidence" value="ECO:0007669"/>
    <property type="project" value="InterPro"/>
</dbReference>
<keyword evidence="5 6" id="KW-0408">Iron</keyword>
<keyword evidence="2 6" id="KW-0349">Heme</keyword>
<keyword evidence="1" id="KW-0813">Transport</keyword>
<protein>
    <submittedName>
        <fullName evidence="8">Cytochrome c family protein</fullName>
    </submittedName>
</protein>
<dbReference type="PROSITE" id="PS51007">
    <property type="entry name" value="CYTC"/>
    <property type="match status" value="1"/>
</dbReference>
<gene>
    <name evidence="8" type="ordered locus">BTH_II0457</name>
</gene>
<dbReference type="EMBL" id="CP000085">
    <property type="protein sequence ID" value="ABC35910.1"/>
    <property type="molecule type" value="Genomic_DNA"/>
</dbReference>
<feature type="binding site" description="covalent" evidence="6">
    <location>
        <position position="101"/>
    </location>
    <ligand>
        <name>heme c</name>
        <dbReference type="ChEBI" id="CHEBI:61717"/>
    </ligand>
</feature>
<keyword evidence="3 6" id="KW-0479">Metal-binding</keyword>
<dbReference type="Gene3D" id="1.10.760.10">
    <property type="entry name" value="Cytochrome c-like domain"/>
    <property type="match status" value="1"/>
</dbReference>
<organism evidence="8 9">
    <name type="scientific">Burkholderia thailandensis (strain ATCC 700388 / DSM 13276 / CCUG 48851 / CIP 106301 / E264)</name>
    <dbReference type="NCBI Taxonomy" id="271848"/>
    <lineage>
        <taxon>Bacteria</taxon>
        <taxon>Pseudomonadati</taxon>
        <taxon>Pseudomonadota</taxon>
        <taxon>Betaproteobacteria</taxon>
        <taxon>Burkholderiales</taxon>
        <taxon>Burkholderiaceae</taxon>
        <taxon>Burkholderia</taxon>
        <taxon>pseudomallei group</taxon>
    </lineage>
</organism>
<dbReference type="GO" id="GO:0005506">
    <property type="term" value="F:iron ion binding"/>
    <property type="evidence" value="ECO:0007669"/>
    <property type="project" value="InterPro"/>
</dbReference>
<proteinExistence type="predicted"/>
<dbReference type="InterPro" id="IPR009056">
    <property type="entry name" value="Cyt_c-like_dom"/>
</dbReference>
<dbReference type="PRINTS" id="PR00606">
    <property type="entry name" value="CYTCHROMECID"/>
</dbReference>
<dbReference type="InterPro" id="IPR036909">
    <property type="entry name" value="Cyt_c-like_dom_sf"/>
</dbReference>
<feature type="binding site" description="covalent" evidence="6">
    <location>
        <position position="97"/>
    </location>
    <ligand>
        <name>heme c</name>
        <dbReference type="ChEBI" id="CHEBI:61717"/>
    </ligand>
</feature>
<dbReference type="KEGG" id="bte:BTH_II0457"/>
<evidence type="ECO:0000313" key="8">
    <source>
        <dbReference type="EMBL" id="ABC35910.1"/>
    </source>
</evidence>
<feature type="domain" description="Cytochrome c" evidence="7">
    <location>
        <begin position="71"/>
        <end position="171"/>
    </location>
</feature>
<evidence type="ECO:0000256" key="5">
    <source>
        <dbReference type="ARBA" id="ARBA00023004"/>
    </source>
</evidence>
<accession>Q2T842</accession>
<dbReference type="HOGENOM" id="CLU_133112_2_1_4"/>
<dbReference type="SUPFAM" id="SSF46626">
    <property type="entry name" value="Cytochrome c"/>
    <property type="match status" value="1"/>
</dbReference>